<evidence type="ECO:0000256" key="4">
    <source>
        <dbReference type="ARBA" id="ARBA00023163"/>
    </source>
</evidence>
<gene>
    <name evidence="6" type="ordered locus">Astex_3630</name>
</gene>
<dbReference type="FunFam" id="1.10.10.10:FF:000001">
    <property type="entry name" value="LysR family transcriptional regulator"/>
    <property type="match status" value="1"/>
</dbReference>
<dbReference type="InterPro" id="IPR000847">
    <property type="entry name" value="LysR_HTH_N"/>
</dbReference>
<keyword evidence="2" id="KW-0805">Transcription regulation</keyword>
<comment type="similarity">
    <text evidence="1">Belongs to the LysR transcriptional regulatory family.</text>
</comment>
<name>E8RVB6_ASTEC</name>
<reference evidence="7" key="1">
    <citation type="submission" date="2010-12" db="EMBL/GenBank/DDBJ databases">
        <title>Complete sequence of plasmid 1 of Asticcacaulis excentricus CB 48.</title>
        <authorList>
            <consortium name="US DOE Joint Genome Institute"/>
            <person name="Lucas S."/>
            <person name="Copeland A."/>
            <person name="Lapidus A."/>
            <person name="Cheng J.-F."/>
            <person name="Bruce D."/>
            <person name="Goodwin L."/>
            <person name="Pitluck S."/>
            <person name="Teshima H."/>
            <person name="Davenport K."/>
            <person name="Detter J.C."/>
            <person name="Han C."/>
            <person name="Tapia R."/>
            <person name="Land M."/>
            <person name="Hauser L."/>
            <person name="Jeffries C."/>
            <person name="Kyrpides N."/>
            <person name="Ivanova N."/>
            <person name="Ovchinnikova G."/>
            <person name="Brun Y.V."/>
            <person name="Woyke T."/>
        </authorList>
    </citation>
    <scope>NUCLEOTIDE SEQUENCE [LARGE SCALE GENOMIC DNA]</scope>
    <source>
        <strain evidence="7">ATCC 15261 / DSM 4724 / KCTC 12464 / NCIMB 9791 / VKM B-1370 / CB 48</strain>
        <plasmid evidence="7">pASTEX01</plasmid>
    </source>
</reference>
<dbReference type="OrthoDB" id="9786526at2"/>
<protein>
    <submittedName>
        <fullName evidence="6">Transcriptional regulator, LysR family</fullName>
    </submittedName>
</protein>
<geneLocation type="plasmid" evidence="6 7">
    <name>pASTEX01</name>
</geneLocation>
<dbReference type="CDD" id="cd08422">
    <property type="entry name" value="PBP2_CrgA_like"/>
    <property type="match status" value="1"/>
</dbReference>
<proteinExistence type="inferred from homology"/>
<dbReference type="SUPFAM" id="SSF53850">
    <property type="entry name" value="Periplasmic binding protein-like II"/>
    <property type="match status" value="1"/>
</dbReference>
<evidence type="ECO:0000256" key="2">
    <source>
        <dbReference type="ARBA" id="ARBA00023015"/>
    </source>
</evidence>
<dbReference type="PANTHER" id="PTHR30537:SF5">
    <property type="entry name" value="HTH-TYPE TRANSCRIPTIONAL ACTIVATOR TTDR-RELATED"/>
    <property type="match status" value="1"/>
</dbReference>
<dbReference type="InterPro" id="IPR005119">
    <property type="entry name" value="LysR_subst-bd"/>
</dbReference>
<evidence type="ECO:0000256" key="1">
    <source>
        <dbReference type="ARBA" id="ARBA00009437"/>
    </source>
</evidence>
<dbReference type="Pfam" id="PF03466">
    <property type="entry name" value="LysR_substrate"/>
    <property type="match status" value="1"/>
</dbReference>
<dbReference type="PROSITE" id="PS50931">
    <property type="entry name" value="HTH_LYSR"/>
    <property type="match status" value="1"/>
</dbReference>
<dbReference type="Proteomes" id="UP000001492">
    <property type="component" value="Plasmid pASTEX01"/>
</dbReference>
<dbReference type="GO" id="GO:0003700">
    <property type="term" value="F:DNA-binding transcription factor activity"/>
    <property type="evidence" value="ECO:0007669"/>
    <property type="project" value="InterPro"/>
</dbReference>
<dbReference type="Gene3D" id="3.40.190.290">
    <property type="match status" value="1"/>
</dbReference>
<organism evidence="6 7">
    <name type="scientific">Asticcacaulis excentricus (strain ATCC 15261 / DSM 4724 / KCTC 12464 / NCIMB 9791 / VKM B-1370 / CB 48)</name>
    <dbReference type="NCBI Taxonomy" id="573065"/>
    <lineage>
        <taxon>Bacteria</taxon>
        <taxon>Pseudomonadati</taxon>
        <taxon>Pseudomonadota</taxon>
        <taxon>Alphaproteobacteria</taxon>
        <taxon>Caulobacterales</taxon>
        <taxon>Caulobacteraceae</taxon>
        <taxon>Asticcacaulis</taxon>
    </lineage>
</organism>
<dbReference type="SUPFAM" id="SSF46785">
    <property type="entry name" value="Winged helix' DNA-binding domain"/>
    <property type="match status" value="1"/>
</dbReference>
<dbReference type="InterPro" id="IPR036388">
    <property type="entry name" value="WH-like_DNA-bd_sf"/>
</dbReference>
<dbReference type="PANTHER" id="PTHR30537">
    <property type="entry name" value="HTH-TYPE TRANSCRIPTIONAL REGULATOR"/>
    <property type="match status" value="1"/>
</dbReference>
<keyword evidence="4" id="KW-0804">Transcription</keyword>
<dbReference type="RefSeq" id="WP_013481070.1">
    <property type="nucleotide sequence ID" value="NC_014818.1"/>
</dbReference>
<accession>E8RVB6</accession>
<dbReference type="eggNOG" id="COG0583">
    <property type="taxonomic scope" value="Bacteria"/>
</dbReference>
<keyword evidence="6" id="KW-0614">Plasmid</keyword>
<dbReference type="KEGG" id="aex:Astex_3630"/>
<dbReference type="HOGENOM" id="CLU_039613_16_2_5"/>
<dbReference type="InterPro" id="IPR036390">
    <property type="entry name" value="WH_DNA-bd_sf"/>
</dbReference>
<dbReference type="EMBL" id="CP002397">
    <property type="protein sequence ID" value="ADU15257.1"/>
    <property type="molecule type" value="Genomic_DNA"/>
</dbReference>
<evidence type="ECO:0000313" key="6">
    <source>
        <dbReference type="EMBL" id="ADU15257.1"/>
    </source>
</evidence>
<dbReference type="Pfam" id="PF00126">
    <property type="entry name" value="HTH_1"/>
    <property type="match status" value="1"/>
</dbReference>
<dbReference type="GO" id="GO:0003677">
    <property type="term" value="F:DNA binding"/>
    <property type="evidence" value="ECO:0007669"/>
    <property type="project" value="UniProtKB-KW"/>
</dbReference>
<keyword evidence="3" id="KW-0238">DNA-binding</keyword>
<sequence>MDFQALDLFVAVARAGGFAAVAKERFLDPSTVSRIIAGLEAELNVRLFQRTTRSLSLTEAGALYLARMEPLLDEMRRAAAEASNVNAEPTGVLRLTASVAFGVQQIAPLLGDFCAVYPRLKLDCVFTDANLDLVQERMDLAIRLAPAIEGDLVATRLFSTRYHVVASPDYIARAAPIGEPRDLLTHRCLLLGLRAFRSTWKFKNAQGALEEVSVDGDVVISTPLALRAAVLAGGGPALLSGFLIADDLRAGRLVDLFPDHRPTPTTFDTGAWAIYPSRAYLPNKVRVMIDFLRSRLS</sequence>
<feature type="domain" description="HTH lysR-type" evidence="5">
    <location>
        <begin position="1"/>
        <end position="58"/>
    </location>
</feature>
<evidence type="ECO:0000313" key="7">
    <source>
        <dbReference type="Proteomes" id="UP000001492"/>
    </source>
</evidence>
<keyword evidence="7" id="KW-1185">Reference proteome</keyword>
<evidence type="ECO:0000259" key="5">
    <source>
        <dbReference type="PROSITE" id="PS50931"/>
    </source>
</evidence>
<dbReference type="Gene3D" id="1.10.10.10">
    <property type="entry name" value="Winged helix-like DNA-binding domain superfamily/Winged helix DNA-binding domain"/>
    <property type="match status" value="1"/>
</dbReference>
<dbReference type="InterPro" id="IPR058163">
    <property type="entry name" value="LysR-type_TF_proteobact-type"/>
</dbReference>
<evidence type="ECO:0000256" key="3">
    <source>
        <dbReference type="ARBA" id="ARBA00023125"/>
    </source>
</evidence>
<dbReference type="AlphaFoldDB" id="E8RVB6"/>